<protein>
    <recommendedName>
        <fullName evidence="3">Lipocalin/cytosolic fatty-acid binding domain-containing protein</fullName>
    </recommendedName>
</protein>
<dbReference type="InterPro" id="IPR022272">
    <property type="entry name" value="Lipocalin_CS"/>
</dbReference>
<name>A0ABN9FVX0_9NEOB</name>
<evidence type="ECO:0000256" key="1">
    <source>
        <dbReference type="ARBA" id="ARBA00006889"/>
    </source>
</evidence>
<comment type="caution">
    <text evidence="4">The sequence shown here is derived from an EMBL/GenBank/DDBJ whole genome shotgun (WGS) entry which is preliminary data.</text>
</comment>
<evidence type="ECO:0000313" key="4">
    <source>
        <dbReference type="EMBL" id="CAI9599493.1"/>
    </source>
</evidence>
<accession>A0ABN9FVX0</accession>
<gene>
    <name evidence="4" type="ORF">SPARVUS_LOCUS12607347</name>
</gene>
<organism evidence="4 5">
    <name type="scientific">Staurois parvus</name>
    <dbReference type="NCBI Taxonomy" id="386267"/>
    <lineage>
        <taxon>Eukaryota</taxon>
        <taxon>Metazoa</taxon>
        <taxon>Chordata</taxon>
        <taxon>Craniata</taxon>
        <taxon>Vertebrata</taxon>
        <taxon>Euteleostomi</taxon>
        <taxon>Amphibia</taxon>
        <taxon>Batrachia</taxon>
        <taxon>Anura</taxon>
        <taxon>Neobatrachia</taxon>
        <taxon>Ranoidea</taxon>
        <taxon>Ranidae</taxon>
        <taxon>Staurois</taxon>
    </lineage>
</organism>
<reference evidence="4" key="1">
    <citation type="submission" date="2023-05" db="EMBL/GenBank/DDBJ databases">
        <authorList>
            <person name="Stuckert A."/>
        </authorList>
    </citation>
    <scope>NUCLEOTIDE SEQUENCE</scope>
</reference>
<dbReference type="PANTHER" id="PTHR11430:SF77">
    <property type="entry name" value="LIPOCALIN-LIKE 1 PROTEIN"/>
    <property type="match status" value="1"/>
</dbReference>
<dbReference type="Pfam" id="PF00061">
    <property type="entry name" value="Lipocalin"/>
    <property type="match status" value="1"/>
</dbReference>
<evidence type="ECO:0000313" key="5">
    <source>
        <dbReference type="Proteomes" id="UP001162483"/>
    </source>
</evidence>
<dbReference type="EMBL" id="CATNWA010017308">
    <property type="protein sequence ID" value="CAI9599493.1"/>
    <property type="molecule type" value="Genomic_DNA"/>
</dbReference>
<comment type="similarity">
    <text evidence="1 2">Belongs to the calycin superfamily. Lipocalin family.</text>
</comment>
<sequence>MPPVMEGLDENKVGGVWYGISAASNCKLFLQMKSENMPAPVIIYSMNNGHMKSSTSFQTDKGCQQMDVDLTTVKIGHYKWKSPQGDSETIIARTDYNTFLMEYMRSQMDEIICTTVKLFGREDTLPEDRITEFKDHIKDLGLKEEEYIRFHEK</sequence>
<dbReference type="Proteomes" id="UP001162483">
    <property type="component" value="Unassembled WGS sequence"/>
</dbReference>
<feature type="non-terminal residue" evidence="4">
    <location>
        <position position="153"/>
    </location>
</feature>
<evidence type="ECO:0000256" key="2">
    <source>
        <dbReference type="RuleBase" id="RU003695"/>
    </source>
</evidence>
<dbReference type="Gene3D" id="2.40.128.20">
    <property type="match status" value="1"/>
</dbReference>
<feature type="domain" description="Lipocalin/cytosolic fatty-acid binding" evidence="3">
    <location>
        <begin position="15"/>
        <end position="152"/>
    </location>
</feature>
<dbReference type="PANTHER" id="PTHR11430">
    <property type="entry name" value="LIPOCALIN"/>
    <property type="match status" value="1"/>
</dbReference>
<dbReference type="PROSITE" id="PS00213">
    <property type="entry name" value="LIPOCALIN"/>
    <property type="match status" value="1"/>
</dbReference>
<proteinExistence type="inferred from homology"/>
<keyword evidence="5" id="KW-1185">Reference proteome</keyword>
<evidence type="ECO:0000259" key="3">
    <source>
        <dbReference type="Pfam" id="PF00061"/>
    </source>
</evidence>
<dbReference type="SUPFAM" id="SSF50814">
    <property type="entry name" value="Lipocalins"/>
    <property type="match status" value="1"/>
</dbReference>
<dbReference type="InterPro" id="IPR000566">
    <property type="entry name" value="Lipocln_cytosolic_FA-bd_dom"/>
</dbReference>
<dbReference type="InterPro" id="IPR002345">
    <property type="entry name" value="Lipocalin"/>
</dbReference>
<dbReference type="InterPro" id="IPR012674">
    <property type="entry name" value="Calycin"/>
</dbReference>